<protein>
    <recommendedName>
        <fullName evidence="7">Zn(2)-C6 fungal-type domain-containing protein</fullName>
    </recommendedName>
</protein>
<dbReference type="InParanoid" id="G8ZSR3"/>
<evidence type="ECO:0000313" key="9">
    <source>
        <dbReference type="Proteomes" id="UP000005627"/>
    </source>
</evidence>
<dbReference type="GO" id="GO:0000976">
    <property type="term" value="F:transcription cis-regulatory region binding"/>
    <property type="evidence" value="ECO:0007669"/>
    <property type="project" value="TreeGrafter"/>
</dbReference>
<evidence type="ECO:0000256" key="2">
    <source>
        <dbReference type="ARBA" id="ARBA00023015"/>
    </source>
</evidence>
<comment type="subcellular location">
    <subcellularLocation>
        <location evidence="1">Nucleus</location>
    </subcellularLocation>
</comment>
<evidence type="ECO:0000256" key="4">
    <source>
        <dbReference type="ARBA" id="ARBA00023163"/>
    </source>
</evidence>
<dbReference type="GO" id="GO:0000981">
    <property type="term" value="F:DNA-binding transcription factor activity, RNA polymerase II-specific"/>
    <property type="evidence" value="ECO:0007669"/>
    <property type="project" value="InterPro"/>
</dbReference>
<reference evidence="8 9" key="1">
    <citation type="journal article" date="2011" name="Proc. Natl. Acad. Sci. U.S.A.">
        <title>Evolutionary erosion of yeast sex chromosomes by mating-type switching accidents.</title>
        <authorList>
            <person name="Gordon J.L."/>
            <person name="Armisen D."/>
            <person name="Proux-Wera E."/>
            <person name="Oheigeartaigh S.S."/>
            <person name="Byrne K.P."/>
            <person name="Wolfe K.H."/>
        </authorList>
    </citation>
    <scope>NUCLEOTIDE SEQUENCE [LARGE SCALE GENOMIC DNA]</scope>
    <source>
        <strain evidence="9">ATCC 10662 / CBS 1146 / NBRC 0425 / NCYC 2629 / NRRL Y-866</strain>
    </source>
</reference>
<dbReference type="AlphaFoldDB" id="G8ZSR3"/>
<dbReference type="Proteomes" id="UP000005627">
    <property type="component" value="Chromosome 4"/>
</dbReference>
<dbReference type="InterPro" id="IPR036864">
    <property type="entry name" value="Zn2-C6_fun-type_DNA-bd_sf"/>
</dbReference>
<feature type="compositionally biased region" description="Polar residues" evidence="6">
    <location>
        <begin position="133"/>
        <end position="151"/>
    </location>
</feature>
<evidence type="ECO:0000256" key="1">
    <source>
        <dbReference type="ARBA" id="ARBA00004123"/>
    </source>
</evidence>
<dbReference type="Gene3D" id="4.10.240.10">
    <property type="entry name" value="Zn(2)-C6 fungal-type DNA-binding domain"/>
    <property type="match status" value="1"/>
</dbReference>
<dbReference type="GO" id="GO:0005634">
    <property type="term" value="C:nucleus"/>
    <property type="evidence" value="ECO:0007669"/>
    <property type="project" value="UniProtKB-SubCell"/>
</dbReference>
<gene>
    <name evidence="8" type="primary">TDEL0D00730</name>
    <name evidence="8" type="ORF">TDEL_0D00730</name>
</gene>
<keyword evidence="9" id="KW-1185">Reference proteome</keyword>
<feature type="region of interest" description="Disordered" evidence="6">
    <location>
        <begin position="184"/>
        <end position="206"/>
    </location>
</feature>
<dbReference type="SUPFAM" id="SSF57701">
    <property type="entry name" value="Zn2/Cys6 DNA-binding domain"/>
    <property type="match status" value="1"/>
</dbReference>
<accession>G8ZSR3</accession>
<feature type="region of interest" description="Disordered" evidence="6">
    <location>
        <begin position="117"/>
        <end position="153"/>
    </location>
</feature>
<evidence type="ECO:0000313" key="8">
    <source>
        <dbReference type="EMBL" id="CCE91657.1"/>
    </source>
</evidence>
<sequence>MSLRKHDVKEGELPTFGVAVSSVNSYDKNDQLVLGDIDIRTRAVIEGASPNDPRALGPTQLETNDGGQIKRNSFACVSCHSLKQKCVPSDPHDIYRKPCERCLRNFKLCKFDLSKRTRKRRRRDTTDSPVYMESSTKAQLSSSLPEQQSTPYGAARNLPHIWSGIAPPATDSATIQRLNASSLSSSASPVFGDSRNFTPEENRNGEIEKQVDMSHLYLMKPIFKRQLHSLLLYQKGKVGEISRKLDAWANQWNELVQEGTTSFATVSDPISRNLISMKEAEIRYELWKSEFSSRFKFVKSSSTLSLNQLRQEKPILLSVIMSCVSVVMTSKDTTMEKNMKLDNFVLNLITDQIFKLNHKSIELVESLLTLCLWYNFPEWSNKTRYHIFNYVCVCLIKDLGPNSVSRAFGMFSDEDPSKRKRKSKTPLELYDNSARLIILVYISSLNISIFLKQPIQARWSLLIEKACEELLGNTETKTEEELYHPDDDKTLVVFARLNFILEKVHIYLHEIREEHEYTGMSDSHFKHLTEKFQSQLTVIFVQMPKDRHRELSFFYSVEAYLYQYIINNYAASQKRMTTAETLPLDVSEAFQKCYNYCASALEEFVKMTPKLVASLPLFHMSRIIYTVGLLLFKLRYSTLIVPCFQQFKMLTENSIPLVNKVAETLEQCSKIYEFNNFLFKFQYVVALFAQTYANKVGEVMNNTSKRSHENNDTVVNHSQTEAIVPELGELLDSNSADKFSHGRPNGADPAAVSNGQTAPFVATEVQSSPANSADTINDYLTDVDSLMWGFNVLNDEFWTDIFTNDL</sequence>
<dbReference type="PANTHER" id="PTHR31845:SF10">
    <property type="entry name" value="ZN(II)2CYS6 TRANSCRIPTION FACTOR (EUROFUNG)"/>
    <property type="match status" value="1"/>
</dbReference>
<dbReference type="FunCoup" id="G8ZSR3">
    <property type="interactions" value="267"/>
</dbReference>
<evidence type="ECO:0000256" key="3">
    <source>
        <dbReference type="ARBA" id="ARBA00023125"/>
    </source>
</evidence>
<dbReference type="PROSITE" id="PS00463">
    <property type="entry name" value="ZN2_CY6_FUNGAL_1"/>
    <property type="match status" value="1"/>
</dbReference>
<evidence type="ECO:0000259" key="7">
    <source>
        <dbReference type="PROSITE" id="PS00463"/>
    </source>
</evidence>
<keyword evidence="4" id="KW-0804">Transcription</keyword>
<dbReference type="PANTHER" id="PTHR31845">
    <property type="entry name" value="FINGER DOMAIN PROTEIN, PUTATIVE-RELATED"/>
    <property type="match status" value="1"/>
</dbReference>
<dbReference type="SMART" id="SM00066">
    <property type="entry name" value="GAL4"/>
    <property type="match status" value="1"/>
</dbReference>
<evidence type="ECO:0000256" key="5">
    <source>
        <dbReference type="ARBA" id="ARBA00023242"/>
    </source>
</evidence>
<dbReference type="KEGG" id="tdl:TDEL_0D00730"/>
<dbReference type="RefSeq" id="XP_003680868.1">
    <property type="nucleotide sequence ID" value="XM_003680820.1"/>
</dbReference>
<dbReference type="HOGENOM" id="CLU_004837_0_0_1"/>
<dbReference type="CDD" id="cd00067">
    <property type="entry name" value="GAL4"/>
    <property type="match status" value="1"/>
</dbReference>
<dbReference type="GeneID" id="11502092"/>
<keyword evidence="3" id="KW-0238">DNA-binding</keyword>
<dbReference type="InterPro" id="IPR001138">
    <property type="entry name" value="Zn2Cys6_DnaBD"/>
</dbReference>
<dbReference type="eggNOG" id="ENOG502QRSG">
    <property type="taxonomic scope" value="Eukaryota"/>
</dbReference>
<dbReference type="OrthoDB" id="4454541at2759"/>
<dbReference type="InterPro" id="IPR051089">
    <property type="entry name" value="prtT"/>
</dbReference>
<keyword evidence="5" id="KW-0539">Nucleus</keyword>
<feature type="domain" description="Zn(2)-C6 fungal-type" evidence="7">
    <location>
        <begin position="75"/>
        <end position="109"/>
    </location>
</feature>
<proteinExistence type="predicted"/>
<keyword evidence="2" id="KW-0805">Transcription regulation</keyword>
<name>G8ZSR3_TORDE</name>
<dbReference type="EMBL" id="HE616745">
    <property type="protein sequence ID" value="CCE91657.1"/>
    <property type="molecule type" value="Genomic_DNA"/>
</dbReference>
<dbReference type="GO" id="GO:0008270">
    <property type="term" value="F:zinc ion binding"/>
    <property type="evidence" value="ECO:0007669"/>
    <property type="project" value="InterPro"/>
</dbReference>
<organism evidence="8 9">
    <name type="scientific">Torulaspora delbrueckii</name>
    <name type="common">Yeast</name>
    <name type="synonym">Candida colliculosa</name>
    <dbReference type="NCBI Taxonomy" id="4950"/>
    <lineage>
        <taxon>Eukaryota</taxon>
        <taxon>Fungi</taxon>
        <taxon>Dikarya</taxon>
        <taxon>Ascomycota</taxon>
        <taxon>Saccharomycotina</taxon>
        <taxon>Saccharomycetes</taxon>
        <taxon>Saccharomycetales</taxon>
        <taxon>Saccharomycetaceae</taxon>
        <taxon>Torulaspora</taxon>
    </lineage>
</organism>
<evidence type="ECO:0000256" key="6">
    <source>
        <dbReference type="SAM" id="MobiDB-lite"/>
    </source>
</evidence>